<gene>
    <name evidence="2" type="primary">ydjG</name>
    <name evidence="2" type="ORF">K234311028_18260</name>
</gene>
<proteinExistence type="predicted"/>
<accession>A0ABC8EDM2</accession>
<feature type="transmembrane region" description="Helical" evidence="1">
    <location>
        <begin position="332"/>
        <end position="354"/>
    </location>
</feature>
<dbReference type="EMBL" id="AP026818">
    <property type="protein sequence ID" value="BDR81580.1"/>
    <property type="molecule type" value="Genomic_DNA"/>
</dbReference>
<dbReference type="PANTHER" id="PTHR37826:SF3">
    <property type="entry name" value="J DOMAIN-CONTAINING PROTEIN"/>
    <property type="match status" value="1"/>
</dbReference>
<reference evidence="2 3" key="1">
    <citation type="submission" date="2022-09" db="EMBL/GenBank/DDBJ databases">
        <title>complete genome sequences of Clostridium tetani str. KHSU-234311-028 isolated from soil.</title>
        <authorList>
            <person name="Sekizuka T."/>
            <person name="Shitada C."/>
            <person name="Takahashi M."/>
            <person name="Kuroda M."/>
        </authorList>
    </citation>
    <scope>NUCLEOTIDE SEQUENCE [LARGE SCALE GENOMIC DNA]</scope>
    <source>
        <strain evidence="2 3">KHSU-234311-028</strain>
    </source>
</reference>
<name>A0ABC8EDM2_CLOTA</name>
<sequence length="358" mass="40852">MKAVAKATAFIEWGMKIVVIQYKCQNCGDDMAFDSESGMLSCHSCGRKDNIEEFSEEFIKTTFSKDEAKEYHCKNCGAILITEAETTATTCSFCGAGVVLGDRLSGDMAPAKVIPFTVSKEEAMDAFRKWCKKGRLTPKGFMTADRIKKITGIYVPFWLYDLNSKAEVSAIGTTVRKYTSGDYIYTETKYYDIYRNINLDYIKVPVDASEKMNDELMDKLEPYNYNSLKDFKTPYLAGYIAEKYNYNYKELLPRVKSKIENYIESYIGSTIKGYSSVSYKNKQININQKQAYYTLLPVWMLYYDYNKSEYTFAMNGQTGKIVGKPPISFSKIAIWFIKIAGITFVILKLISFIMGGDF</sequence>
<dbReference type="RefSeq" id="WP_243447316.1">
    <property type="nucleotide sequence ID" value="NZ_AP026806.1"/>
</dbReference>
<evidence type="ECO:0008006" key="4">
    <source>
        <dbReference type="Google" id="ProtNLM"/>
    </source>
</evidence>
<dbReference type="AlphaFoldDB" id="A0ABC8EDM2"/>
<keyword evidence="1" id="KW-0472">Membrane</keyword>
<evidence type="ECO:0000313" key="2">
    <source>
        <dbReference type="EMBL" id="BDR81580.1"/>
    </source>
</evidence>
<keyword evidence="1" id="KW-0812">Transmembrane</keyword>
<dbReference type="Gene3D" id="2.20.28.30">
    <property type="entry name" value="RNA polymerase ii, chain L"/>
    <property type="match status" value="1"/>
</dbReference>
<evidence type="ECO:0000256" key="1">
    <source>
        <dbReference type="SAM" id="Phobius"/>
    </source>
</evidence>
<keyword evidence="1" id="KW-1133">Transmembrane helix</keyword>
<evidence type="ECO:0000313" key="3">
    <source>
        <dbReference type="Proteomes" id="UP001321763"/>
    </source>
</evidence>
<organism evidence="2 3">
    <name type="scientific">Clostridium tetani</name>
    <dbReference type="NCBI Taxonomy" id="1513"/>
    <lineage>
        <taxon>Bacteria</taxon>
        <taxon>Bacillati</taxon>
        <taxon>Bacillota</taxon>
        <taxon>Clostridia</taxon>
        <taxon>Eubacteriales</taxon>
        <taxon>Clostridiaceae</taxon>
        <taxon>Clostridium</taxon>
    </lineage>
</organism>
<protein>
    <recommendedName>
        <fullName evidence="4">TFIIB-type zinc ribbon-containing protein</fullName>
    </recommendedName>
</protein>
<dbReference type="PANTHER" id="PTHR37826">
    <property type="entry name" value="FLOTILLIN BAND_7_5 DOMAIN PROTEIN"/>
    <property type="match status" value="1"/>
</dbReference>
<dbReference type="Proteomes" id="UP001321763">
    <property type="component" value="Chromosome"/>
</dbReference>